<organism evidence="2 3">
    <name type="scientific">Thiocapsa rosea</name>
    <dbReference type="NCBI Taxonomy" id="69360"/>
    <lineage>
        <taxon>Bacteria</taxon>
        <taxon>Pseudomonadati</taxon>
        <taxon>Pseudomonadota</taxon>
        <taxon>Gammaproteobacteria</taxon>
        <taxon>Chromatiales</taxon>
        <taxon>Chromatiaceae</taxon>
        <taxon>Thiocapsa</taxon>
    </lineage>
</organism>
<reference evidence="2 3" key="1">
    <citation type="submission" date="2018-10" db="EMBL/GenBank/DDBJ databases">
        <title>Genomic Encyclopedia of Archaeal and Bacterial Type Strains, Phase II (KMG-II): from individual species to whole genera.</title>
        <authorList>
            <person name="Goeker M."/>
        </authorList>
    </citation>
    <scope>NUCLEOTIDE SEQUENCE [LARGE SCALE GENOMIC DNA]</scope>
    <source>
        <strain evidence="2 3">DSM 235</strain>
    </source>
</reference>
<keyword evidence="1" id="KW-0472">Membrane</keyword>
<sequence length="58" mass="6167">MSILAGALMLIGMISSAAPRTRGLALIALGFLLWMNPGIFVAALILSGIFWYAVSRTK</sequence>
<name>A0A495V3Q9_9GAMM</name>
<proteinExistence type="predicted"/>
<keyword evidence="3" id="KW-1185">Reference proteome</keyword>
<dbReference type="RefSeq" id="WP_170164671.1">
    <property type="nucleotide sequence ID" value="NZ_RBXL01000001.1"/>
</dbReference>
<evidence type="ECO:0000313" key="3">
    <source>
        <dbReference type="Proteomes" id="UP000274556"/>
    </source>
</evidence>
<dbReference type="EMBL" id="RBXL01000001">
    <property type="protein sequence ID" value="RKT43205.1"/>
    <property type="molecule type" value="Genomic_DNA"/>
</dbReference>
<accession>A0A495V3Q9</accession>
<gene>
    <name evidence="2" type="ORF">BDD21_0527</name>
</gene>
<feature type="transmembrane region" description="Helical" evidence="1">
    <location>
        <begin position="27"/>
        <end position="54"/>
    </location>
</feature>
<dbReference type="AlphaFoldDB" id="A0A495V3Q9"/>
<dbReference type="Proteomes" id="UP000274556">
    <property type="component" value="Unassembled WGS sequence"/>
</dbReference>
<keyword evidence="1" id="KW-0812">Transmembrane</keyword>
<evidence type="ECO:0000256" key="1">
    <source>
        <dbReference type="SAM" id="Phobius"/>
    </source>
</evidence>
<keyword evidence="1" id="KW-1133">Transmembrane helix</keyword>
<comment type="caution">
    <text evidence="2">The sequence shown here is derived from an EMBL/GenBank/DDBJ whole genome shotgun (WGS) entry which is preliminary data.</text>
</comment>
<evidence type="ECO:0000313" key="2">
    <source>
        <dbReference type="EMBL" id="RKT43205.1"/>
    </source>
</evidence>
<protein>
    <submittedName>
        <fullName evidence="2">Uncharacterized protein</fullName>
    </submittedName>
</protein>